<dbReference type="UniPathway" id="UPA00705"/>
<sequence>MLCQQMIKTTAKRSSNIMARPIIMKRSVHFKDGVYENIPFKVKGRKTPYALSHFGFFAVGFAIPFVACYVQLKKSGAF</sequence>
<keyword evidence="8 11" id="KW-0496">Mitochondrion</keyword>
<dbReference type="KEGG" id="spao:SPAR_L04040"/>
<name>A0A8B8UWM6_SACPA</name>
<organism evidence="12">
    <name type="scientific">Saccharomyces paradoxus</name>
    <name type="common">Yeast</name>
    <name type="synonym">Saccharomyces douglasii</name>
    <dbReference type="NCBI Taxonomy" id="27291"/>
    <lineage>
        <taxon>Eukaryota</taxon>
        <taxon>Fungi</taxon>
        <taxon>Dikarya</taxon>
        <taxon>Ascomycota</taxon>
        <taxon>Saccharomycotina</taxon>
        <taxon>Saccharomycetes</taxon>
        <taxon>Saccharomycetales</taxon>
        <taxon>Saccharomycetaceae</taxon>
        <taxon>Saccharomyces</taxon>
    </lineage>
</organism>
<dbReference type="GO" id="GO:0005743">
    <property type="term" value="C:mitochondrial inner membrane"/>
    <property type="evidence" value="ECO:0007669"/>
    <property type="project" value="UniProtKB-SubCell"/>
</dbReference>
<evidence type="ECO:0000256" key="6">
    <source>
        <dbReference type="ARBA" id="ARBA00022946"/>
    </source>
</evidence>
<dbReference type="Gene3D" id="4.10.49.10">
    <property type="entry name" value="Cytochrome c oxidase subunit VIIc"/>
    <property type="match status" value="1"/>
</dbReference>
<reference evidence="12" key="4">
    <citation type="submission" date="2025-08" db="UniProtKB">
        <authorList>
            <consortium name="RefSeq"/>
        </authorList>
    </citation>
    <scope>IDENTIFICATION</scope>
    <source>
        <strain evidence="12">CBS432</strain>
    </source>
</reference>
<evidence type="ECO:0000256" key="11">
    <source>
        <dbReference type="RuleBase" id="RU368123"/>
    </source>
</evidence>
<comment type="pathway">
    <text evidence="2 11">Energy metabolism; oxidative phosphorylation.</text>
</comment>
<dbReference type="Pfam" id="PF02935">
    <property type="entry name" value="COX7C"/>
    <property type="match status" value="1"/>
</dbReference>
<dbReference type="VEuPathDB" id="FungiDB:SPAR_L04040"/>
<reference evidence="12" key="1">
    <citation type="journal article" date="2017" name="Nat. Genet.">
        <title>Contrasting evolutionary genome dynamics between domesticated and wild yeasts.</title>
        <authorList>
            <person name="Yue J.X."/>
            <person name="Li J."/>
            <person name="Aigrain L."/>
            <person name="Hallin J."/>
            <person name="Persson K."/>
            <person name="Oliver K."/>
            <person name="Bergstrom A."/>
            <person name="Coupland P."/>
            <person name="Warringer J."/>
            <person name="Lagomarsino M.C."/>
            <person name="Fischer G."/>
            <person name="Durbin R."/>
            <person name="Liti G."/>
        </authorList>
    </citation>
    <scope>NUCLEOTIDE SEQUENCE</scope>
    <source>
        <strain evidence="12">CBS432</strain>
    </source>
</reference>
<evidence type="ECO:0000256" key="10">
    <source>
        <dbReference type="ARBA" id="ARBA00071004"/>
    </source>
</evidence>
<keyword evidence="6 11" id="KW-0809">Transit peptide</keyword>
<dbReference type="GO" id="GO:0045277">
    <property type="term" value="C:respiratory chain complex IV"/>
    <property type="evidence" value="ECO:0007669"/>
    <property type="project" value="UniProtKB-UniRule"/>
</dbReference>
<reference evidence="12" key="2">
    <citation type="submission" date="2020-01" db="EMBL/GenBank/DDBJ databases">
        <title>Population-level Yeast Reference Genomes.</title>
        <authorList>
            <person name="Yue J.-X."/>
        </authorList>
    </citation>
    <scope>NUCLEOTIDE SEQUENCE</scope>
    <source>
        <strain evidence="12">CBS432</strain>
    </source>
</reference>
<feature type="transmembrane region" description="Helical" evidence="11">
    <location>
        <begin position="50"/>
        <end position="72"/>
    </location>
</feature>
<evidence type="ECO:0000313" key="12">
    <source>
        <dbReference type="RefSeq" id="XP_033768128.1"/>
    </source>
</evidence>
<dbReference type="GeneID" id="54632497"/>
<evidence type="ECO:0000256" key="4">
    <source>
        <dbReference type="ARBA" id="ARBA00022692"/>
    </source>
</evidence>
<dbReference type="InterPro" id="IPR036636">
    <property type="entry name" value="COX7C/Cox8_sf"/>
</dbReference>
<dbReference type="PANTHER" id="PTHR13313">
    <property type="entry name" value="CYTOCHROME C OXIDASE SUBUNIT VIIC"/>
    <property type="match status" value="1"/>
</dbReference>
<protein>
    <recommendedName>
        <fullName evidence="10 11">Cytochrome c oxidase subunit 8, mitochondrial</fullName>
    </recommendedName>
    <alternativeName>
        <fullName evidence="11">Cytochrome c oxidase polypeptide VIII</fullName>
    </alternativeName>
</protein>
<evidence type="ECO:0000256" key="8">
    <source>
        <dbReference type="ARBA" id="ARBA00023128"/>
    </source>
</evidence>
<evidence type="ECO:0000256" key="3">
    <source>
        <dbReference type="ARBA" id="ARBA00010514"/>
    </source>
</evidence>
<reference evidence="12" key="3">
    <citation type="submission" date="2025-07" db="EMBL/GenBank/DDBJ databases">
        <authorList>
            <consortium name="NCBI Genome Project"/>
        </authorList>
    </citation>
    <scope>NUCLEOTIDE SEQUENCE</scope>
    <source>
        <strain evidence="12">CBS432</strain>
    </source>
</reference>
<comment type="function">
    <text evidence="11">Component of the cytochrome c oxidase, the last enzyme in the mitochondrial electron transport chain which drives oxidative phosphorylation. The respiratory chain contains 3 multisubunit complexes succinate dehydrogenase (complex II, CII), ubiquinol-cytochrome c oxidoreductase (cytochrome b-c1 complex, complex III, CIII) and cytochrome c oxidase (complex IV, CIV), that cooperate to transfer electrons derived from NADH and succinate to molecular oxygen, creating an electrochemical gradient over the inner membrane that drives transmembrane transport and the ATP synthase. Cytochrome c oxidase is the component of the respiratory chain that catalyzes the reduction of oxygen to water. Electrons originating from reduced cytochrome c in the intermembrane space (IMS) are transferred via the dinuclear copper A center (CU(A)) of subunit 2 and heme A of subunit 1 to the active site in subunit 1, a binuclear center (BNC) formed by heme A3 and copper B (CU(B)). The BNC reduces molecular oxygen to 2 water molecules using 4 electrons from cytochrome c in the IMS and 4 protons from the mitochondrial matrix.</text>
</comment>
<dbReference type="GO" id="GO:0006123">
    <property type="term" value="P:mitochondrial electron transport, cytochrome c to oxygen"/>
    <property type="evidence" value="ECO:0007669"/>
    <property type="project" value="UniProtKB-UniRule"/>
</dbReference>
<comment type="subcellular location">
    <subcellularLocation>
        <location evidence="1 11">Mitochondrion inner membrane</location>
        <topology evidence="1 11">Single-pass membrane protein</topology>
    </subcellularLocation>
</comment>
<evidence type="ECO:0000256" key="9">
    <source>
        <dbReference type="ARBA" id="ARBA00023136"/>
    </source>
</evidence>
<dbReference type="FunFam" id="4.10.49.10:FF:000001">
    <property type="entry name" value="Cytochrome c oxidase subunit 7C"/>
    <property type="match status" value="1"/>
</dbReference>
<evidence type="ECO:0000256" key="1">
    <source>
        <dbReference type="ARBA" id="ARBA00004434"/>
    </source>
</evidence>
<accession>A0A8B8UWM6</accession>
<evidence type="ECO:0000256" key="7">
    <source>
        <dbReference type="ARBA" id="ARBA00022989"/>
    </source>
</evidence>
<comment type="subunit">
    <text evidence="11">Component of the cytochrome c oxidase (complex IV, CIV), a multisubunit enzyme composed of a catalytic core of 3 subunits and several supernumerary subunits. The complex exists as a monomer or a dimer and forms supercomplexes (SCs) in the inner mitochondrial membrane with ubiquinol-cytochrome c oxidoreductase (cytochrome b-c1 complex, complex III, CIII).</text>
</comment>
<evidence type="ECO:0000256" key="5">
    <source>
        <dbReference type="ARBA" id="ARBA00022792"/>
    </source>
</evidence>
<comment type="similarity">
    <text evidence="3 11">Belongs to the cytochrome c oxidase VIIc family.</text>
</comment>
<dbReference type="CDD" id="cd00929">
    <property type="entry name" value="Cyt_c_Oxidase_VIIc"/>
    <property type="match status" value="1"/>
</dbReference>
<evidence type="ECO:0000256" key="2">
    <source>
        <dbReference type="ARBA" id="ARBA00004673"/>
    </source>
</evidence>
<dbReference type="RefSeq" id="XP_033768128.1">
    <property type="nucleotide sequence ID" value="XM_033912237.1"/>
</dbReference>
<keyword evidence="5 11" id="KW-0999">Mitochondrion inner membrane</keyword>
<keyword evidence="7 11" id="KW-1133">Transmembrane helix</keyword>
<keyword evidence="9 11" id="KW-0472">Membrane</keyword>
<dbReference type="OrthoDB" id="9974841at2759"/>
<keyword evidence="4 11" id="KW-0812">Transmembrane</keyword>
<dbReference type="SUPFAM" id="SSF81427">
    <property type="entry name" value="Mitochondrial cytochrome c oxidase subunit VIIc (aka VIIIa)"/>
    <property type="match status" value="1"/>
</dbReference>
<dbReference type="InterPro" id="IPR004202">
    <property type="entry name" value="COX7C/Cox8"/>
</dbReference>
<proteinExistence type="inferred from homology"/>
<gene>
    <name evidence="12" type="primary">COX8</name>
    <name evidence="12" type="ORF">SPAR_L04040</name>
</gene>
<dbReference type="AlphaFoldDB" id="A0A8B8UWM6"/>
<dbReference type="PANTHER" id="PTHR13313:SF0">
    <property type="entry name" value="CYTOCHROME C OXIDASE SUBUNIT 7C, MITOCHONDRIAL"/>
    <property type="match status" value="1"/>
</dbReference>